<evidence type="ECO:0000313" key="4">
    <source>
        <dbReference type="Proteomes" id="UP000226431"/>
    </source>
</evidence>
<gene>
    <name evidence="3" type="ORF">CDD80_4696</name>
</gene>
<dbReference type="InterPro" id="IPR029021">
    <property type="entry name" value="Prot-tyrosine_phosphatase-like"/>
</dbReference>
<feature type="signal peptide" evidence="2">
    <location>
        <begin position="1"/>
        <end position="18"/>
    </location>
</feature>
<dbReference type="EMBL" id="NJES01000044">
    <property type="protein sequence ID" value="PHH79469.1"/>
    <property type="molecule type" value="Genomic_DNA"/>
</dbReference>
<dbReference type="STRING" id="2004952.A0A2C5XUV7"/>
<evidence type="ECO:0000256" key="1">
    <source>
        <dbReference type="SAM" id="MobiDB-lite"/>
    </source>
</evidence>
<dbReference type="OrthoDB" id="432447at2759"/>
<protein>
    <recommendedName>
        <fullName evidence="5">Tyrosine specific protein phosphatases domain-containing protein</fullName>
    </recommendedName>
</protein>
<reference evidence="3 4" key="1">
    <citation type="submission" date="2017-06" db="EMBL/GenBank/DDBJ databases">
        <title>Ant-infecting Ophiocordyceps genomes reveal a high diversity of potential behavioral manipulation genes and a possible major role for enterotoxins.</title>
        <authorList>
            <person name="De Bekker C."/>
            <person name="Evans H.C."/>
            <person name="Brachmann A."/>
            <person name="Hughes D.P."/>
        </authorList>
    </citation>
    <scope>NUCLEOTIDE SEQUENCE [LARGE SCALE GENOMIC DNA]</scope>
    <source>
        <strain evidence="3 4">Map16</strain>
    </source>
</reference>
<comment type="caution">
    <text evidence="3">The sequence shown here is derived from an EMBL/GenBank/DDBJ whole genome shotgun (WGS) entry which is preliminary data.</text>
</comment>
<feature type="compositionally biased region" description="Polar residues" evidence="1">
    <location>
        <begin position="26"/>
        <end position="51"/>
    </location>
</feature>
<dbReference type="Gene3D" id="3.90.190.10">
    <property type="entry name" value="Protein tyrosine phosphatase superfamily"/>
    <property type="match status" value="1"/>
</dbReference>
<organism evidence="3 4">
    <name type="scientific">Ophiocordyceps camponoti-rufipedis</name>
    <dbReference type="NCBI Taxonomy" id="2004952"/>
    <lineage>
        <taxon>Eukaryota</taxon>
        <taxon>Fungi</taxon>
        <taxon>Dikarya</taxon>
        <taxon>Ascomycota</taxon>
        <taxon>Pezizomycotina</taxon>
        <taxon>Sordariomycetes</taxon>
        <taxon>Hypocreomycetidae</taxon>
        <taxon>Hypocreales</taxon>
        <taxon>Ophiocordycipitaceae</taxon>
        <taxon>Ophiocordyceps</taxon>
    </lineage>
</organism>
<feature type="chain" id="PRO_5013310608" description="Tyrosine specific protein phosphatases domain-containing protein" evidence="2">
    <location>
        <begin position="19"/>
        <end position="394"/>
    </location>
</feature>
<evidence type="ECO:0000313" key="3">
    <source>
        <dbReference type="EMBL" id="PHH79469.1"/>
    </source>
</evidence>
<proteinExistence type="predicted"/>
<dbReference type="AlphaFoldDB" id="A0A2C5XUV7"/>
<evidence type="ECO:0008006" key="5">
    <source>
        <dbReference type="Google" id="ProtNLM"/>
    </source>
</evidence>
<dbReference type="Proteomes" id="UP000226431">
    <property type="component" value="Unassembled WGS sequence"/>
</dbReference>
<evidence type="ECO:0000256" key="2">
    <source>
        <dbReference type="SAM" id="SignalP"/>
    </source>
</evidence>
<accession>A0A2C5XUV7</accession>
<name>A0A2C5XUV7_9HYPO</name>
<keyword evidence="4" id="KW-1185">Reference proteome</keyword>
<dbReference type="SUPFAM" id="SSF52799">
    <property type="entry name" value="(Phosphotyrosine protein) phosphatases II"/>
    <property type="match status" value="1"/>
</dbReference>
<feature type="region of interest" description="Disordered" evidence="1">
    <location>
        <begin position="23"/>
        <end position="62"/>
    </location>
</feature>
<keyword evidence="2" id="KW-0732">Signal</keyword>
<sequence>MRLSTVSTFLQCIAVVNAVLPDKMTSPASTSDNKQASTGDPKTKWFTTHTHNPPADPKGDGFSRFQRVTDKLRPTDRLFRSSAPHYRSSEADQILTPASIKFLKDNSINQVIGVNSLPNMPRIRNTLAENDVAYVPLVVTDMQAPTLEGFMTAYKAFRSVEGTLVWCAYGYGRSGTVISALQILRQYERSTPVPLTESDYRTNRVESEKQIQALNKLKQLARPGNLKEEIRKALKAFHEAQAAAKKTSTKIETAAAVASIRRAREAVANVDKALDFNWEVDMSVMDRVLRTAAIKRGTFNRDQYIVWGAENTNAELERLGDRLMLLDLALKKWGERFNEPIPLTPEAAKRDWKKENQDILIAQRSAMKQAYDTVRRRLQMMRLGLNKLNDSIWR</sequence>